<evidence type="ECO:0000313" key="4">
    <source>
        <dbReference type="EMBL" id="SDI77923.1"/>
    </source>
</evidence>
<feature type="signal peptide" evidence="2">
    <location>
        <begin position="1"/>
        <end position="26"/>
    </location>
</feature>
<dbReference type="AlphaFoldDB" id="A0A1G8NCP3"/>
<feature type="chain" id="PRO_5010292418" evidence="2">
    <location>
        <begin position="27"/>
        <end position="173"/>
    </location>
</feature>
<dbReference type="Gene3D" id="3.30.70.2390">
    <property type="match status" value="1"/>
</dbReference>
<dbReference type="InterPro" id="IPR027381">
    <property type="entry name" value="LytR/CpsA/Psr_C"/>
</dbReference>
<keyword evidence="5" id="KW-1185">Reference proteome</keyword>
<evidence type="ECO:0000259" key="3">
    <source>
        <dbReference type="Pfam" id="PF13399"/>
    </source>
</evidence>
<sequence length="173" mass="16733">MLLISLAVVFAGLGFASLGSSGSGDAAPATETTTTTTDAPAAAPPPAAAGAGAAEPDADSDAAAATTTTPTMTATAANGSLTAEVPVRVFNNSAVTGLAAQTAQELITAGWTVAETGNYSDGTIAETAVYYGNSAAERQAAEQIADELGVPAKPRFAGISSSSPGVVVIVTAD</sequence>
<name>A0A1G8NCP3_9NOCA</name>
<feature type="region of interest" description="Disordered" evidence="1">
    <location>
        <begin position="20"/>
        <end position="65"/>
    </location>
</feature>
<feature type="domain" description="LytR/CpsA/Psr regulator C-terminal" evidence="3">
    <location>
        <begin position="84"/>
        <end position="173"/>
    </location>
</feature>
<dbReference type="Pfam" id="PF13399">
    <property type="entry name" value="LytR_C"/>
    <property type="match status" value="1"/>
</dbReference>
<protein>
    <submittedName>
        <fullName evidence="4">LytR cell envelope-related transcriptional attenuator</fullName>
    </submittedName>
</protein>
<dbReference type="Proteomes" id="UP000183263">
    <property type="component" value="Unassembled WGS sequence"/>
</dbReference>
<dbReference type="EMBL" id="FNDN01000011">
    <property type="protein sequence ID" value="SDI77923.1"/>
    <property type="molecule type" value="Genomic_DNA"/>
</dbReference>
<evidence type="ECO:0000256" key="1">
    <source>
        <dbReference type="SAM" id="MobiDB-lite"/>
    </source>
</evidence>
<organism evidence="4 5">
    <name type="scientific">Rhodococcus triatomae</name>
    <dbReference type="NCBI Taxonomy" id="300028"/>
    <lineage>
        <taxon>Bacteria</taxon>
        <taxon>Bacillati</taxon>
        <taxon>Actinomycetota</taxon>
        <taxon>Actinomycetes</taxon>
        <taxon>Mycobacteriales</taxon>
        <taxon>Nocardiaceae</taxon>
        <taxon>Rhodococcus</taxon>
    </lineage>
</organism>
<proteinExistence type="predicted"/>
<gene>
    <name evidence="4" type="ORF">SAMN05444695_11125</name>
</gene>
<evidence type="ECO:0000256" key="2">
    <source>
        <dbReference type="SAM" id="SignalP"/>
    </source>
</evidence>
<accession>A0A1G8NCP3</accession>
<keyword evidence="2" id="KW-0732">Signal</keyword>
<evidence type="ECO:0000313" key="5">
    <source>
        <dbReference type="Proteomes" id="UP000183263"/>
    </source>
</evidence>
<reference evidence="4 5" key="1">
    <citation type="submission" date="2016-10" db="EMBL/GenBank/DDBJ databases">
        <authorList>
            <person name="de Groot N.N."/>
        </authorList>
    </citation>
    <scope>NUCLEOTIDE SEQUENCE [LARGE SCALE GENOMIC DNA]</scope>
    <source>
        <strain evidence="4 5">DSM 44892</strain>
    </source>
</reference>
<feature type="compositionally biased region" description="Low complexity" evidence="1">
    <location>
        <begin position="20"/>
        <end position="41"/>
    </location>
</feature>
<feature type="compositionally biased region" description="Low complexity" evidence="1">
    <location>
        <begin position="48"/>
        <end position="65"/>
    </location>
</feature>